<dbReference type="Proteomes" id="UP000499080">
    <property type="component" value="Unassembled WGS sequence"/>
</dbReference>
<dbReference type="GO" id="GO:0030366">
    <property type="term" value="F:molybdopterin synthase activity"/>
    <property type="evidence" value="ECO:0007669"/>
    <property type="project" value="UniProtKB-UniRule"/>
</dbReference>
<comment type="similarity">
    <text evidence="4">Belongs to the MoaE family. MOCS2B subfamily.</text>
</comment>
<comment type="caution">
    <text evidence="5">The sequence shown here is derived from an EMBL/GenBank/DDBJ whole genome shotgun (WGS) entry which is preliminary data.</text>
</comment>
<dbReference type="UniPathway" id="UPA00344"/>
<dbReference type="InterPro" id="IPR003448">
    <property type="entry name" value="Mopterin_biosynth_MoaE"/>
</dbReference>
<dbReference type="PROSITE" id="PS51257">
    <property type="entry name" value="PROKAR_LIPOPROTEIN"/>
    <property type="match status" value="1"/>
</dbReference>
<dbReference type="InterPro" id="IPR036563">
    <property type="entry name" value="MoaE_sf"/>
</dbReference>
<dbReference type="InterPro" id="IPR028888">
    <property type="entry name" value="MOCS2B_euk"/>
</dbReference>
<dbReference type="OrthoDB" id="5531344at2759"/>
<comment type="function">
    <text evidence="4">Catalytic subunit of the molybdopterin synthase complex, a complex that catalyzes the conversion of precursor Z into molybdopterin. Acts by mediating the incorporation of 2 sulfur atoms from thiocarboxylated MOCS2A into precursor Z to generate a dithiolene group.</text>
</comment>
<feature type="binding site" evidence="4">
    <location>
        <begin position="100"/>
        <end position="101"/>
    </location>
    <ligand>
        <name>substrate</name>
    </ligand>
</feature>
<evidence type="ECO:0000256" key="1">
    <source>
        <dbReference type="ARBA" id="ARBA00022490"/>
    </source>
</evidence>
<reference evidence="5 6" key="1">
    <citation type="journal article" date="2019" name="Sci. Rep.">
        <title>Orb-weaving spider Araneus ventricosus genome elucidates the spidroin gene catalogue.</title>
        <authorList>
            <person name="Kono N."/>
            <person name="Nakamura H."/>
            <person name="Ohtoshi R."/>
            <person name="Moran D.A.P."/>
            <person name="Shinohara A."/>
            <person name="Yoshida Y."/>
            <person name="Fujiwara M."/>
            <person name="Mori M."/>
            <person name="Tomita M."/>
            <person name="Arakawa K."/>
        </authorList>
    </citation>
    <scope>NUCLEOTIDE SEQUENCE [LARGE SCALE GENOMIC DNA]</scope>
</reference>
<dbReference type="CDD" id="cd00756">
    <property type="entry name" value="MoaE"/>
    <property type="match status" value="1"/>
</dbReference>
<dbReference type="GO" id="GO:1990140">
    <property type="term" value="C:molybdopterin synthase complex"/>
    <property type="evidence" value="ECO:0007669"/>
    <property type="project" value="UniProtKB-UniRule"/>
</dbReference>
<feature type="binding site" evidence="4">
    <location>
        <position position="116"/>
    </location>
    <ligand>
        <name>substrate</name>
    </ligand>
</feature>
<dbReference type="SUPFAM" id="SSF54690">
    <property type="entry name" value="Molybdopterin synthase subunit MoaE"/>
    <property type="match status" value="1"/>
</dbReference>
<dbReference type="Gene3D" id="3.90.1170.40">
    <property type="entry name" value="Molybdopterin biosynthesis MoaE subunit"/>
    <property type="match status" value="1"/>
</dbReference>
<dbReference type="Pfam" id="PF02391">
    <property type="entry name" value="MoaE"/>
    <property type="match status" value="1"/>
</dbReference>
<feature type="binding site" evidence="4">
    <location>
        <begin position="123"/>
        <end position="125"/>
    </location>
    <ligand>
        <name>substrate</name>
    </ligand>
</feature>
<comment type="pathway">
    <text evidence="4">Cofactor biosynthesis; molybdopterin biosynthesis.</text>
</comment>
<evidence type="ECO:0000313" key="6">
    <source>
        <dbReference type="Proteomes" id="UP000499080"/>
    </source>
</evidence>
<dbReference type="FunFam" id="3.90.1170.40:FF:000002">
    <property type="entry name" value="Molybdopterin synthase catalytic subunit"/>
    <property type="match status" value="1"/>
</dbReference>
<name>A0A4Y2DIV1_ARAVE</name>
<accession>A0A4Y2DIV1</accession>
<dbReference type="PANTHER" id="PTHR23404">
    <property type="entry name" value="MOLYBDOPTERIN SYNTHASE RELATED"/>
    <property type="match status" value="1"/>
</dbReference>
<proteinExistence type="inferred from homology"/>
<sequence length="152" mass="16786">MDCIKITTDKIEVAESLSSLSNPSCGATACFIGTTRDSFEGKKVKQLSYEAFGKMALKELRKISDAMKSEWPIANVALIHRIGTVPVCETSVLVAASSAHRKDALEAVSFGIDAIKAKVPIWKKEEYEDGTYQWKENCECKNSVKHLTNEPE</sequence>
<comment type="subunit">
    <text evidence="4">Heterotetramer; composed of 2 small (MOCS2A) and 2 large (MOCS2B) subunits.</text>
</comment>
<keyword evidence="1 4" id="KW-0963">Cytoplasm</keyword>
<dbReference type="AlphaFoldDB" id="A0A4Y2DIV1"/>
<evidence type="ECO:0000313" key="5">
    <source>
        <dbReference type="EMBL" id="GBM16621.1"/>
    </source>
</evidence>
<evidence type="ECO:0000256" key="2">
    <source>
        <dbReference type="ARBA" id="ARBA00022679"/>
    </source>
</evidence>
<dbReference type="EMBL" id="BGPR01000377">
    <property type="protein sequence ID" value="GBM16621.1"/>
    <property type="molecule type" value="Genomic_DNA"/>
</dbReference>
<evidence type="ECO:0000256" key="3">
    <source>
        <dbReference type="ARBA" id="ARBA00023150"/>
    </source>
</evidence>
<gene>
    <name evidence="5" type="primary">Mocs2</name>
    <name evidence="5" type="ORF">AVEN_88959_1</name>
</gene>
<dbReference type="EC" id="2.8.1.12" evidence="4"/>
<comment type="catalytic activity">
    <reaction evidence="4">
        <text>2 [molybdopterin-synthase sulfur-carrier protein]-C-terminal-Gly-aminoethanethioate + cyclic pyranopterin phosphate + H2O = molybdopterin + 2 [molybdopterin-synthase sulfur-carrier protein]-C-terminal Gly-Gly + 2 H(+)</text>
        <dbReference type="Rhea" id="RHEA:26333"/>
        <dbReference type="Rhea" id="RHEA-COMP:12202"/>
        <dbReference type="Rhea" id="RHEA-COMP:19907"/>
        <dbReference type="ChEBI" id="CHEBI:15377"/>
        <dbReference type="ChEBI" id="CHEBI:15378"/>
        <dbReference type="ChEBI" id="CHEBI:58698"/>
        <dbReference type="ChEBI" id="CHEBI:59648"/>
        <dbReference type="ChEBI" id="CHEBI:90778"/>
        <dbReference type="ChEBI" id="CHEBI:232372"/>
        <dbReference type="EC" id="2.8.1.12"/>
    </reaction>
</comment>
<dbReference type="GO" id="GO:0006777">
    <property type="term" value="P:Mo-molybdopterin cofactor biosynthetic process"/>
    <property type="evidence" value="ECO:0007669"/>
    <property type="project" value="UniProtKB-UniRule"/>
</dbReference>
<keyword evidence="2 4" id="KW-0808">Transferase</keyword>
<protein>
    <recommendedName>
        <fullName evidence="4">Molybdopterin synthase catalytic subunit</fullName>
        <ecNumber evidence="4">2.8.1.12</ecNumber>
    </recommendedName>
    <alternativeName>
        <fullName evidence="4">Molybdenum cofactor synthesis protein 2 large subunit</fullName>
    </alternativeName>
    <alternativeName>
        <fullName evidence="4">Molybdenum cofactor synthesis protein 2B</fullName>
        <shortName evidence="4">MOCS2B</shortName>
    </alternativeName>
</protein>
<organism evidence="5 6">
    <name type="scientific">Araneus ventricosus</name>
    <name type="common">Orbweaver spider</name>
    <name type="synonym">Epeira ventricosa</name>
    <dbReference type="NCBI Taxonomy" id="182803"/>
    <lineage>
        <taxon>Eukaryota</taxon>
        <taxon>Metazoa</taxon>
        <taxon>Ecdysozoa</taxon>
        <taxon>Arthropoda</taxon>
        <taxon>Chelicerata</taxon>
        <taxon>Arachnida</taxon>
        <taxon>Araneae</taxon>
        <taxon>Araneomorphae</taxon>
        <taxon>Entelegynae</taxon>
        <taxon>Araneoidea</taxon>
        <taxon>Araneidae</taxon>
        <taxon>Araneus</taxon>
    </lineage>
</organism>
<keyword evidence="3 4" id="KW-0501">Molybdenum cofactor biosynthesis</keyword>
<evidence type="ECO:0000256" key="4">
    <source>
        <dbReference type="HAMAP-Rule" id="MF_03052"/>
    </source>
</evidence>
<dbReference type="HAMAP" id="MF_03052">
    <property type="entry name" value="MOC2B"/>
    <property type="match status" value="1"/>
</dbReference>
<keyword evidence="6" id="KW-1185">Reference proteome</keyword>
<comment type="subcellular location">
    <subcellularLocation>
        <location evidence="4">Cytoplasm</location>
    </subcellularLocation>
</comment>